<dbReference type="NCBIfam" id="TIGR00177">
    <property type="entry name" value="molyb_syn"/>
    <property type="match status" value="1"/>
</dbReference>
<dbReference type="GO" id="GO:0046872">
    <property type="term" value="F:metal ion binding"/>
    <property type="evidence" value="ECO:0007669"/>
    <property type="project" value="UniProtKB-UniRule"/>
</dbReference>
<evidence type="ECO:0000259" key="12">
    <source>
        <dbReference type="SMART" id="SM00852"/>
    </source>
</evidence>
<comment type="similarity">
    <text evidence="4 11">Belongs to the MoeA family.</text>
</comment>
<evidence type="ECO:0000313" key="14">
    <source>
        <dbReference type="Proteomes" id="UP000782312"/>
    </source>
</evidence>
<dbReference type="GO" id="GO:0061599">
    <property type="term" value="F:molybdopterin molybdotransferase activity"/>
    <property type="evidence" value="ECO:0007669"/>
    <property type="project" value="UniProtKB-UniRule"/>
</dbReference>
<keyword evidence="6 11" id="KW-0808">Transferase</keyword>
<dbReference type="Pfam" id="PF03453">
    <property type="entry name" value="MoeA_N"/>
    <property type="match status" value="1"/>
</dbReference>
<protein>
    <recommendedName>
        <fullName evidence="11">Molybdopterin molybdenumtransferase</fullName>
        <ecNumber evidence="11">2.10.1.1</ecNumber>
    </recommendedName>
</protein>
<dbReference type="PANTHER" id="PTHR10192:SF5">
    <property type="entry name" value="GEPHYRIN"/>
    <property type="match status" value="1"/>
</dbReference>
<comment type="function">
    <text evidence="2 11">Catalyzes the insertion of molybdate into adenylated molybdopterin with the concomitant release of AMP.</text>
</comment>
<dbReference type="GO" id="GO:0006777">
    <property type="term" value="P:Mo-molybdopterin cofactor biosynthetic process"/>
    <property type="evidence" value="ECO:0007669"/>
    <property type="project" value="UniProtKB-UniRule"/>
</dbReference>
<dbReference type="PROSITE" id="PS01079">
    <property type="entry name" value="MOCF_BIOSYNTHESIS_2"/>
    <property type="match status" value="1"/>
</dbReference>
<dbReference type="GO" id="GO:0005829">
    <property type="term" value="C:cytosol"/>
    <property type="evidence" value="ECO:0007669"/>
    <property type="project" value="TreeGrafter"/>
</dbReference>
<dbReference type="SUPFAM" id="SSF63867">
    <property type="entry name" value="MoeA C-terminal domain-like"/>
    <property type="match status" value="1"/>
</dbReference>
<evidence type="ECO:0000256" key="2">
    <source>
        <dbReference type="ARBA" id="ARBA00002901"/>
    </source>
</evidence>
<dbReference type="CDD" id="cd00887">
    <property type="entry name" value="MoeA"/>
    <property type="match status" value="1"/>
</dbReference>
<dbReference type="Gene3D" id="3.90.105.10">
    <property type="entry name" value="Molybdopterin biosynthesis moea protein, domain 2"/>
    <property type="match status" value="1"/>
</dbReference>
<dbReference type="SMART" id="SM00852">
    <property type="entry name" value="MoCF_biosynth"/>
    <property type="match status" value="1"/>
</dbReference>
<evidence type="ECO:0000313" key="13">
    <source>
        <dbReference type="EMBL" id="MBI3129461.1"/>
    </source>
</evidence>
<evidence type="ECO:0000256" key="8">
    <source>
        <dbReference type="ARBA" id="ARBA00022842"/>
    </source>
</evidence>
<dbReference type="SUPFAM" id="SSF53218">
    <property type="entry name" value="Molybdenum cofactor biosynthesis proteins"/>
    <property type="match status" value="1"/>
</dbReference>
<dbReference type="Pfam" id="PF03454">
    <property type="entry name" value="MoeA_C"/>
    <property type="match status" value="1"/>
</dbReference>
<dbReference type="Gene3D" id="3.40.980.10">
    <property type="entry name" value="MoaB/Mog-like domain"/>
    <property type="match status" value="1"/>
</dbReference>
<reference evidence="13" key="1">
    <citation type="submission" date="2020-07" db="EMBL/GenBank/DDBJ databases">
        <title>Huge and variable diversity of episymbiotic CPR bacteria and DPANN archaea in groundwater ecosystems.</title>
        <authorList>
            <person name="He C.Y."/>
            <person name="Keren R."/>
            <person name="Whittaker M."/>
            <person name="Farag I.F."/>
            <person name="Doudna J."/>
            <person name="Cate J.H.D."/>
            <person name="Banfield J.F."/>
        </authorList>
    </citation>
    <scope>NUCLEOTIDE SEQUENCE</scope>
    <source>
        <strain evidence="13">NC_groundwater_763_Ag_S-0.2um_68_21</strain>
    </source>
</reference>
<dbReference type="Proteomes" id="UP000782312">
    <property type="component" value="Unassembled WGS sequence"/>
</dbReference>
<dbReference type="EMBL" id="JACPUR010000041">
    <property type="protein sequence ID" value="MBI3129461.1"/>
    <property type="molecule type" value="Genomic_DNA"/>
</dbReference>
<dbReference type="InterPro" id="IPR036425">
    <property type="entry name" value="MoaB/Mog-like_dom_sf"/>
</dbReference>
<gene>
    <name evidence="13" type="ORF">HYZ11_17775</name>
</gene>
<dbReference type="InterPro" id="IPR001453">
    <property type="entry name" value="MoaB/Mog_dom"/>
</dbReference>
<evidence type="ECO:0000256" key="6">
    <source>
        <dbReference type="ARBA" id="ARBA00022679"/>
    </source>
</evidence>
<evidence type="ECO:0000256" key="10">
    <source>
        <dbReference type="ARBA" id="ARBA00047317"/>
    </source>
</evidence>
<dbReference type="InterPro" id="IPR038987">
    <property type="entry name" value="MoeA-like"/>
</dbReference>
<evidence type="ECO:0000256" key="4">
    <source>
        <dbReference type="ARBA" id="ARBA00010763"/>
    </source>
</evidence>
<keyword evidence="7 11" id="KW-0479">Metal-binding</keyword>
<organism evidence="13 14">
    <name type="scientific">Tectimicrobiota bacterium</name>
    <dbReference type="NCBI Taxonomy" id="2528274"/>
    <lineage>
        <taxon>Bacteria</taxon>
        <taxon>Pseudomonadati</taxon>
        <taxon>Nitrospinota/Tectimicrobiota group</taxon>
        <taxon>Candidatus Tectimicrobiota</taxon>
    </lineage>
</organism>
<dbReference type="Gene3D" id="2.170.190.11">
    <property type="entry name" value="Molybdopterin biosynthesis moea protein, domain 3"/>
    <property type="match status" value="1"/>
</dbReference>
<name>A0A932MRX7_UNCTE</name>
<dbReference type="InterPro" id="IPR036688">
    <property type="entry name" value="MoeA_C_domain_IV_sf"/>
</dbReference>
<evidence type="ECO:0000256" key="7">
    <source>
        <dbReference type="ARBA" id="ARBA00022723"/>
    </source>
</evidence>
<dbReference type="FunFam" id="3.40.980.10:FF:000004">
    <property type="entry name" value="Molybdopterin molybdenumtransferase"/>
    <property type="match status" value="1"/>
</dbReference>
<dbReference type="FunFam" id="2.170.190.11:FF:000001">
    <property type="entry name" value="Molybdopterin molybdenumtransferase"/>
    <property type="match status" value="1"/>
</dbReference>
<dbReference type="NCBIfam" id="NF045515">
    <property type="entry name" value="Glp_gephyrin"/>
    <property type="match status" value="1"/>
</dbReference>
<dbReference type="InterPro" id="IPR005110">
    <property type="entry name" value="MoeA_linker/N"/>
</dbReference>
<dbReference type="Gene3D" id="2.40.340.10">
    <property type="entry name" value="MoeA, C-terminal, domain IV"/>
    <property type="match status" value="1"/>
</dbReference>
<evidence type="ECO:0000256" key="3">
    <source>
        <dbReference type="ARBA" id="ARBA00005046"/>
    </source>
</evidence>
<comment type="cofactor">
    <cofactor evidence="1 11">
        <name>Mg(2+)</name>
        <dbReference type="ChEBI" id="CHEBI:18420"/>
    </cofactor>
</comment>
<dbReference type="InterPro" id="IPR036135">
    <property type="entry name" value="MoeA_linker/N_sf"/>
</dbReference>
<feature type="domain" description="MoaB/Mog" evidence="12">
    <location>
        <begin position="191"/>
        <end position="328"/>
    </location>
</feature>
<evidence type="ECO:0000256" key="11">
    <source>
        <dbReference type="RuleBase" id="RU365090"/>
    </source>
</evidence>
<proteinExistence type="inferred from homology"/>
<dbReference type="AlphaFoldDB" id="A0A932MRX7"/>
<keyword evidence="5 11" id="KW-0500">Molybdenum</keyword>
<dbReference type="EC" id="2.10.1.1" evidence="11"/>
<keyword evidence="9 11" id="KW-0501">Molybdenum cofactor biosynthesis</keyword>
<dbReference type="InterPro" id="IPR005111">
    <property type="entry name" value="MoeA_C_domain_IV"/>
</dbReference>
<dbReference type="SUPFAM" id="SSF63882">
    <property type="entry name" value="MoeA N-terminal region -like"/>
    <property type="match status" value="1"/>
</dbReference>
<keyword evidence="8 11" id="KW-0460">Magnesium</keyword>
<evidence type="ECO:0000256" key="1">
    <source>
        <dbReference type="ARBA" id="ARBA00001946"/>
    </source>
</evidence>
<comment type="catalytic activity">
    <reaction evidence="10">
        <text>adenylyl-molybdopterin + molybdate = Mo-molybdopterin + AMP + H(+)</text>
        <dbReference type="Rhea" id="RHEA:35047"/>
        <dbReference type="ChEBI" id="CHEBI:15378"/>
        <dbReference type="ChEBI" id="CHEBI:36264"/>
        <dbReference type="ChEBI" id="CHEBI:62727"/>
        <dbReference type="ChEBI" id="CHEBI:71302"/>
        <dbReference type="ChEBI" id="CHEBI:456215"/>
        <dbReference type="EC" id="2.10.1.1"/>
    </reaction>
</comment>
<dbReference type="InterPro" id="IPR008284">
    <property type="entry name" value="MoCF_biosynth_CS"/>
</dbReference>
<comment type="pathway">
    <text evidence="3 11">Cofactor biosynthesis; molybdopterin biosynthesis.</text>
</comment>
<comment type="caution">
    <text evidence="13">The sequence shown here is derived from an EMBL/GenBank/DDBJ whole genome shotgun (WGS) entry which is preliminary data.</text>
</comment>
<dbReference type="Pfam" id="PF00994">
    <property type="entry name" value="MoCF_biosynth"/>
    <property type="match status" value="1"/>
</dbReference>
<evidence type="ECO:0000256" key="5">
    <source>
        <dbReference type="ARBA" id="ARBA00022505"/>
    </source>
</evidence>
<dbReference type="PANTHER" id="PTHR10192">
    <property type="entry name" value="MOLYBDOPTERIN BIOSYNTHESIS PROTEIN"/>
    <property type="match status" value="1"/>
</dbReference>
<sequence>MAESAASERPCMISVEEAQQAILFRIQPLGRARVPILEALGRVLAEDVHSPRDIPPWPNSAMDGYAVRSQDVAQASRERPETLRVVDEVRAGIESTRTLGPGEAIRIMTGAPIPRGADAVVLVEETEKAGKDEVRIFLAVPSGEAVRVAGEDVKRGTKVFSAGVRVNAAAVGMLANLGRPAVYVYQKPRVAILSTGDELLDLGEVPAAGQIFNSNSYALAAQVLEAGGEPIQLGIARDTAADLERHLRDGLGADLVLTSGGVSVGDFDLVKGILGGLGSEMHFWRVRMKPGKPMAFGTLQGKPVFGLPGNPVSTMVSFELFVRPSLLKMQGHRRLFRPRVEARLLHPLSKTPERRHYVRAVATRTEEEWTVQAVEAQGSNILHSMVRANALVVFREFETDLAAGSKVQTLLIEESSALADEPEQVTGAGALVSAG</sequence>
<evidence type="ECO:0000256" key="9">
    <source>
        <dbReference type="ARBA" id="ARBA00023150"/>
    </source>
</evidence>
<accession>A0A932MRX7</accession>